<dbReference type="AlphaFoldDB" id="A0AAN9H6K2"/>
<proteinExistence type="predicted"/>
<feature type="compositionally biased region" description="Basic and acidic residues" evidence="1">
    <location>
        <begin position="13"/>
        <end position="22"/>
    </location>
</feature>
<dbReference type="Proteomes" id="UP001364617">
    <property type="component" value="Unassembled WGS sequence"/>
</dbReference>
<evidence type="ECO:0000259" key="2">
    <source>
        <dbReference type="PROSITE" id="PS50003"/>
    </source>
</evidence>
<evidence type="ECO:0000256" key="1">
    <source>
        <dbReference type="SAM" id="MobiDB-lite"/>
    </source>
</evidence>
<dbReference type="SUPFAM" id="SSF50729">
    <property type="entry name" value="PH domain-like"/>
    <property type="match status" value="1"/>
</dbReference>
<name>A0AAN9H6K2_9TELE</name>
<dbReference type="CDD" id="cd00821">
    <property type="entry name" value="PH"/>
    <property type="match status" value="1"/>
</dbReference>
<comment type="caution">
    <text evidence="3">The sequence shown here is derived from an EMBL/GenBank/DDBJ whole genome shotgun (WGS) entry which is preliminary data.</text>
</comment>
<sequence>MALEAATSNGTNDENHPKEKDEWKEGWLFKKTHYTGRWKLMWCHIRDGQLIYSNEKSAEKAINLVGAKVEMLEGDDGTSGWTITPQDSRRTFTLRADGAEEQQACVTAICEAQLSSEQHSANACVLQ</sequence>
<dbReference type="Gene3D" id="2.30.29.30">
    <property type="entry name" value="Pleckstrin-homology domain (PH domain)/Phosphotyrosine-binding domain (PTB)"/>
    <property type="match status" value="1"/>
</dbReference>
<feature type="region of interest" description="Disordered" evidence="1">
    <location>
        <begin position="1"/>
        <end position="22"/>
    </location>
</feature>
<dbReference type="SMART" id="SM00233">
    <property type="entry name" value="PH"/>
    <property type="match status" value="1"/>
</dbReference>
<reference evidence="3 4" key="1">
    <citation type="submission" date="2024-02" db="EMBL/GenBank/DDBJ databases">
        <title>Chromosome-level genome assembly of the Eurasian Minnow (Phoxinus phoxinus).</title>
        <authorList>
            <person name="Oriowo T.O."/>
            <person name="Martin S."/>
            <person name="Stange M."/>
            <person name="Chrysostomakis Y."/>
            <person name="Brown T."/>
            <person name="Winkler S."/>
            <person name="Kukowka S."/>
            <person name="Myers E.W."/>
            <person name="Bohne A."/>
        </authorList>
    </citation>
    <scope>NUCLEOTIDE SEQUENCE [LARGE SCALE GENOMIC DNA]</scope>
    <source>
        <strain evidence="3">ZFMK-TIS-60720</strain>
        <tissue evidence="3">Whole Organism</tissue>
    </source>
</reference>
<organism evidence="3 4">
    <name type="scientific">Phoxinus phoxinus</name>
    <name type="common">Eurasian minnow</name>
    <dbReference type="NCBI Taxonomy" id="58324"/>
    <lineage>
        <taxon>Eukaryota</taxon>
        <taxon>Metazoa</taxon>
        <taxon>Chordata</taxon>
        <taxon>Craniata</taxon>
        <taxon>Vertebrata</taxon>
        <taxon>Euteleostomi</taxon>
        <taxon>Actinopterygii</taxon>
        <taxon>Neopterygii</taxon>
        <taxon>Teleostei</taxon>
        <taxon>Ostariophysi</taxon>
        <taxon>Cypriniformes</taxon>
        <taxon>Leuciscidae</taxon>
        <taxon>Phoxininae</taxon>
        <taxon>Phoxinus</taxon>
    </lineage>
</organism>
<dbReference type="EMBL" id="JAYKXH010000012">
    <property type="protein sequence ID" value="KAK7150709.1"/>
    <property type="molecule type" value="Genomic_DNA"/>
</dbReference>
<evidence type="ECO:0000313" key="4">
    <source>
        <dbReference type="Proteomes" id="UP001364617"/>
    </source>
</evidence>
<accession>A0AAN9H6K2</accession>
<dbReference type="Pfam" id="PF00169">
    <property type="entry name" value="PH"/>
    <property type="match status" value="1"/>
</dbReference>
<dbReference type="InterPro" id="IPR011993">
    <property type="entry name" value="PH-like_dom_sf"/>
</dbReference>
<dbReference type="InterPro" id="IPR001849">
    <property type="entry name" value="PH_domain"/>
</dbReference>
<dbReference type="PROSITE" id="PS50003">
    <property type="entry name" value="PH_DOMAIN"/>
    <property type="match status" value="1"/>
</dbReference>
<gene>
    <name evidence="3" type="ORF">R3I93_011843</name>
</gene>
<evidence type="ECO:0000313" key="3">
    <source>
        <dbReference type="EMBL" id="KAK7150709.1"/>
    </source>
</evidence>
<protein>
    <recommendedName>
        <fullName evidence="2">PH domain-containing protein</fullName>
    </recommendedName>
</protein>
<feature type="compositionally biased region" description="Polar residues" evidence="1">
    <location>
        <begin position="1"/>
        <end position="12"/>
    </location>
</feature>
<feature type="domain" description="PH" evidence="2">
    <location>
        <begin position="21"/>
        <end position="114"/>
    </location>
</feature>
<keyword evidence="4" id="KW-1185">Reference proteome</keyword>